<evidence type="ECO:0000256" key="1">
    <source>
        <dbReference type="SAM" id="MobiDB-lite"/>
    </source>
</evidence>
<sequence length="315" mass="36014">MAPKRATRSNTAPETTNTTSVTNAQLQAVIDQGVTDALAARDADKNTNGDDNHNSGMVENQVKFATCTLHSVSLTWWNTHVKTVGHDATYGMPWKTLMKMITDKYYPRNEIKKREIKIWDMKVDRVMTDKLYQRFQGIGFVCEKDFPEESYKIERYVGGLPNMIHRSVVASNPKTMQEAIEMATELMNTKIRTFEGVCWNSTICATSARLHHYGQYRLWESKGTTRSDCPELMNQNLENQAKGRRHVELYVGPSKVMEKVGSVAYKLELPQELSSVHHTFHVSNLKKCYTDEPLSVTFNGFHIEDKLYFIEESKG</sequence>
<feature type="domain" description="Tf2-1-like SH3-like" evidence="3">
    <location>
        <begin position="250"/>
        <end position="288"/>
    </location>
</feature>
<gene>
    <name evidence="4" type="ORF">Tco_0878922</name>
</gene>
<dbReference type="EMBL" id="BQNB010013783">
    <property type="protein sequence ID" value="GJT20216.1"/>
    <property type="molecule type" value="Genomic_DNA"/>
</dbReference>
<organism evidence="4 5">
    <name type="scientific">Tanacetum coccineum</name>
    <dbReference type="NCBI Taxonomy" id="301880"/>
    <lineage>
        <taxon>Eukaryota</taxon>
        <taxon>Viridiplantae</taxon>
        <taxon>Streptophyta</taxon>
        <taxon>Embryophyta</taxon>
        <taxon>Tracheophyta</taxon>
        <taxon>Spermatophyta</taxon>
        <taxon>Magnoliopsida</taxon>
        <taxon>eudicotyledons</taxon>
        <taxon>Gunneridae</taxon>
        <taxon>Pentapetalae</taxon>
        <taxon>asterids</taxon>
        <taxon>campanulids</taxon>
        <taxon>Asterales</taxon>
        <taxon>Asteraceae</taxon>
        <taxon>Asteroideae</taxon>
        <taxon>Anthemideae</taxon>
        <taxon>Anthemidinae</taxon>
        <taxon>Tanacetum</taxon>
    </lineage>
</organism>
<evidence type="ECO:0000259" key="3">
    <source>
        <dbReference type="Pfam" id="PF24626"/>
    </source>
</evidence>
<accession>A0ABQ5BZN4</accession>
<protein>
    <recommendedName>
        <fullName evidence="6">Reverse transcriptase domain-containing protein</fullName>
    </recommendedName>
</protein>
<evidence type="ECO:0000313" key="4">
    <source>
        <dbReference type="EMBL" id="GJT20216.1"/>
    </source>
</evidence>
<dbReference type="InterPro" id="IPR045358">
    <property type="entry name" value="Ty3_capsid"/>
</dbReference>
<keyword evidence="5" id="KW-1185">Reference proteome</keyword>
<proteinExistence type="predicted"/>
<evidence type="ECO:0000259" key="2">
    <source>
        <dbReference type="Pfam" id="PF19259"/>
    </source>
</evidence>
<dbReference type="Pfam" id="PF24626">
    <property type="entry name" value="SH3_Tf2-1"/>
    <property type="match status" value="1"/>
</dbReference>
<reference evidence="4" key="2">
    <citation type="submission" date="2022-01" db="EMBL/GenBank/DDBJ databases">
        <authorList>
            <person name="Yamashiro T."/>
            <person name="Shiraishi A."/>
            <person name="Satake H."/>
            <person name="Nakayama K."/>
        </authorList>
    </citation>
    <scope>NUCLEOTIDE SEQUENCE</scope>
</reference>
<dbReference type="PANTHER" id="PTHR46148:SF59">
    <property type="entry name" value="NUCLEOTIDYLTRANSFERASE, RIBONUCLEASE H"/>
    <property type="match status" value="1"/>
</dbReference>
<evidence type="ECO:0008006" key="6">
    <source>
        <dbReference type="Google" id="ProtNLM"/>
    </source>
</evidence>
<dbReference type="Proteomes" id="UP001151760">
    <property type="component" value="Unassembled WGS sequence"/>
</dbReference>
<dbReference type="InterPro" id="IPR056924">
    <property type="entry name" value="SH3_Tf2-1"/>
</dbReference>
<name>A0ABQ5BZN4_9ASTR</name>
<reference evidence="4" key="1">
    <citation type="journal article" date="2022" name="Int. J. Mol. Sci.">
        <title>Draft Genome of Tanacetum Coccineum: Genomic Comparison of Closely Related Tanacetum-Family Plants.</title>
        <authorList>
            <person name="Yamashiro T."/>
            <person name="Shiraishi A."/>
            <person name="Nakayama K."/>
            <person name="Satake H."/>
        </authorList>
    </citation>
    <scope>NUCLEOTIDE SEQUENCE</scope>
</reference>
<evidence type="ECO:0000313" key="5">
    <source>
        <dbReference type="Proteomes" id="UP001151760"/>
    </source>
</evidence>
<feature type="domain" description="Ty3 transposon capsid-like protein" evidence="2">
    <location>
        <begin position="61"/>
        <end position="198"/>
    </location>
</feature>
<dbReference type="PANTHER" id="PTHR46148">
    <property type="entry name" value="CHROMO DOMAIN-CONTAINING PROTEIN"/>
    <property type="match status" value="1"/>
</dbReference>
<feature type="compositionally biased region" description="Polar residues" evidence="1">
    <location>
        <begin position="8"/>
        <end position="24"/>
    </location>
</feature>
<feature type="region of interest" description="Disordered" evidence="1">
    <location>
        <begin position="1"/>
        <end position="24"/>
    </location>
</feature>
<comment type="caution">
    <text evidence="4">The sequence shown here is derived from an EMBL/GenBank/DDBJ whole genome shotgun (WGS) entry which is preliminary data.</text>
</comment>
<dbReference type="Pfam" id="PF19259">
    <property type="entry name" value="Ty3_capsid"/>
    <property type="match status" value="1"/>
</dbReference>